<proteinExistence type="predicted"/>
<sequence length="36" mass="4403">MTVYFNIFHYFIDMFDDRPISTWCIIPILYTATKLL</sequence>
<dbReference type="AlphaFoldDB" id="A0A0K2TSQ4"/>
<name>A0A0K2TSQ4_LEPSM</name>
<organism evidence="1">
    <name type="scientific">Lepeophtheirus salmonis</name>
    <name type="common">Salmon louse</name>
    <name type="synonym">Caligus salmonis</name>
    <dbReference type="NCBI Taxonomy" id="72036"/>
    <lineage>
        <taxon>Eukaryota</taxon>
        <taxon>Metazoa</taxon>
        <taxon>Ecdysozoa</taxon>
        <taxon>Arthropoda</taxon>
        <taxon>Crustacea</taxon>
        <taxon>Multicrustacea</taxon>
        <taxon>Hexanauplia</taxon>
        <taxon>Copepoda</taxon>
        <taxon>Siphonostomatoida</taxon>
        <taxon>Caligidae</taxon>
        <taxon>Lepeophtheirus</taxon>
    </lineage>
</organism>
<accession>A0A0K2TSQ4</accession>
<reference evidence="1" key="1">
    <citation type="submission" date="2014-05" db="EMBL/GenBank/DDBJ databases">
        <authorList>
            <person name="Chronopoulou M."/>
        </authorList>
    </citation>
    <scope>NUCLEOTIDE SEQUENCE</scope>
    <source>
        <tissue evidence="1">Whole organism</tissue>
    </source>
</reference>
<evidence type="ECO:0000313" key="1">
    <source>
        <dbReference type="EMBL" id="CDW29048.1"/>
    </source>
</evidence>
<protein>
    <submittedName>
        <fullName evidence="1">Uncharacterized protein</fullName>
    </submittedName>
</protein>
<dbReference type="EMBL" id="HACA01011687">
    <property type="protein sequence ID" value="CDW29048.1"/>
    <property type="molecule type" value="Transcribed_RNA"/>
</dbReference>